<accession>A0AAU9IMX8</accession>
<sequence length="93" mass="11271">MLFNLIKFQFLNKMHKSRCLLNSKFKIYNFQLKLFYAMHGCNSVFSPFHFDYLLQHLLNSNLTYFIKPENIKFSSKLLFISYPLNSLFKFKIL</sequence>
<dbReference type="Proteomes" id="UP001162131">
    <property type="component" value="Unassembled WGS sequence"/>
</dbReference>
<comment type="caution">
    <text evidence="1">The sequence shown here is derived from an EMBL/GenBank/DDBJ whole genome shotgun (WGS) entry which is preliminary data.</text>
</comment>
<reference evidence="1" key="1">
    <citation type="submission" date="2021-09" db="EMBL/GenBank/DDBJ databases">
        <authorList>
            <consortium name="AG Swart"/>
            <person name="Singh M."/>
            <person name="Singh A."/>
            <person name="Seah K."/>
            <person name="Emmerich C."/>
        </authorList>
    </citation>
    <scope>NUCLEOTIDE SEQUENCE</scope>
    <source>
        <strain evidence="1">ATCC30299</strain>
    </source>
</reference>
<keyword evidence="2" id="KW-1185">Reference proteome</keyword>
<proteinExistence type="predicted"/>
<name>A0AAU9IMX8_9CILI</name>
<organism evidence="1 2">
    <name type="scientific">Blepharisma stoltei</name>
    <dbReference type="NCBI Taxonomy" id="1481888"/>
    <lineage>
        <taxon>Eukaryota</taxon>
        <taxon>Sar</taxon>
        <taxon>Alveolata</taxon>
        <taxon>Ciliophora</taxon>
        <taxon>Postciliodesmatophora</taxon>
        <taxon>Heterotrichea</taxon>
        <taxon>Heterotrichida</taxon>
        <taxon>Blepharismidae</taxon>
        <taxon>Blepharisma</taxon>
    </lineage>
</organism>
<evidence type="ECO:0000313" key="1">
    <source>
        <dbReference type="EMBL" id="CAG9313134.1"/>
    </source>
</evidence>
<protein>
    <submittedName>
        <fullName evidence="1">Uncharacterized protein</fullName>
    </submittedName>
</protein>
<gene>
    <name evidence="1" type="ORF">BSTOLATCC_MIC8410</name>
</gene>
<dbReference type="AlphaFoldDB" id="A0AAU9IMX8"/>
<evidence type="ECO:0000313" key="2">
    <source>
        <dbReference type="Proteomes" id="UP001162131"/>
    </source>
</evidence>
<dbReference type="EMBL" id="CAJZBQ010000010">
    <property type="protein sequence ID" value="CAG9313134.1"/>
    <property type="molecule type" value="Genomic_DNA"/>
</dbReference>